<comment type="function">
    <text evidence="4">GTPase involved in activation of the TORC1 signaling pathway, which promotes growth and represses autophagy in nutrient-rich conditions.</text>
</comment>
<accession>A0AAW0GKT8</accession>
<sequence length="338" mass="37950">MISASGPRNIPSTSTPQTPDHEPSKNLIRTKVLLLGLRRAGKTSIYEHLFNDLPAKQTFYLEMTTRVTKHTYDTVIPLEIHDFPGNISLETLDTPLKEYSSLVFVIDIQDLYQQPIQRLVELVIAAYQENPDMSLEVFVHKADALSEEYKIENFRQIQQRVAEELVDMSEEYEQIPINFHLTSIYDHSAHEAFSKVIHRLVDSLPFLEDMLNVFCSNSQSQKAFLFDTRSRLYVATDASPVDPPTLSLCTNYLQMLNSFGLLYKSITASPLRQQTITPPTNPTPSSSGVASPAVPSFNIFLSIPDTPSTLLVPSTVIALTTASPLHQLSQHPLHQILA</sequence>
<dbReference type="GO" id="GO:0005634">
    <property type="term" value="C:nucleus"/>
    <property type="evidence" value="ECO:0007669"/>
    <property type="project" value="TreeGrafter"/>
</dbReference>
<dbReference type="GO" id="GO:0010507">
    <property type="term" value="P:negative regulation of autophagy"/>
    <property type="evidence" value="ECO:0007669"/>
    <property type="project" value="TreeGrafter"/>
</dbReference>
<dbReference type="InterPro" id="IPR027417">
    <property type="entry name" value="P-loop_NTPase"/>
</dbReference>
<dbReference type="GO" id="GO:1904263">
    <property type="term" value="P:positive regulation of TORC1 signaling"/>
    <property type="evidence" value="ECO:0007669"/>
    <property type="project" value="TreeGrafter"/>
</dbReference>
<gene>
    <name evidence="6" type="ORF">QCA50_005635</name>
</gene>
<keyword evidence="7" id="KW-1185">Reference proteome</keyword>
<comment type="caution">
    <text evidence="6">The sequence shown here is derived from an EMBL/GenBank/DDBJ whole genome shotgun (WGS) entry which is preliminary data.</text>
</comment>
<dbReference type="Proteomes" id="UP001385951">
    <property type="component" value="Unassembled WGS sequence"/>
</dbReference>
<evidence type="ECO:0000313" key="7">
    <source>
        <dbReference type="Proteomes" id="UP001385951"/>
    </source>
</evidence>
<dbReference type="GO" id="GO:0009267">
    <property type="term" value="P:cellular response to starvation"/>
    <property type="evidence" value="ECO:0007669"/>
    <property type="project" value="TreeGrafter"/>
</dbReference>
<keyword evidence="2 4" id="KW-0547">Nucleotide-binding</keyword>
<evidence type="ECO:0000256" key="1">
    <source>
        <dbReference type="ARBA" id="ARBA00007756"/>
    </source>
</evidence>
<comment type="similarity">
    <text evidence="1 4">Belongs to the GTR/RAG GTP-binding protein family.</text>
</comment>
<dbReference type="EMBL" id="JASBNA010000006">
    <property type="protein sequence ID" value="KAK7690537.1"/>
    <property type="molecule type" value="Genomic_DNA"/>
</dbReference>
<dbReference type="SUPFAM" id="SSF52540">
    <property type="entry name" value="P-loop containing nucleoside triphosphate hydrolases"/>
    <property type="match status" value="1"/>
</dbReference>
<evidence type="ECO:0000256" key="2">
    <source>
        <dbReference type="ARBA" id="ARBA00022741"/>
    </source>
</evidence>
<dbReference type="PANTHER" id="PTHR11259">
    <property type="entry name" value="RAS-RELATED GTP BINDING RAG/GTR YEAST"/>
    <property type="match status" value="1"/>
</dbReference>
<dbReference type="GO" id="GO:0005525">
    <property type="term" value="F:GTP binding"/>
    <property type="evidence" value="ECO:0007669"/>
    <property type="project" value="UniProtKB-UniRule"/>
</dbReference>
<protein>
    <recommendedName>
        <fullName evidence="4">GTP-binding protein</fullName>
    </recommendedName>
</protein>
<dbReference type="PANTHER" id="PTHR11259:SF2">
    <property type="entry name" value="GH16429P"/>
    <property type="match status" value="1"/>
</dbReference>
<name>A0AAW0GKT8_9APHY</name>
<comment type="subunit">
    <text evidence="4">Component of the GSE complex.</text>
</comment>
<dbReference type="AlphaFoldDB" id="A0AAW0GKT8"/>
<feature type="region of interest" description="Disordered" evidence="5">
    <location>
        <begin position="1"/>
        <end position="24"/>
    </location>
</feature>
<dbReference type="Pfam" id="PF04670">
    <property type="entry name" value="Gtr1_RagA"/>
    <property type="match status" value="1"/>
</dbReference>
<reference evidence="6 7" key="1">
    <citation type="submission" date="2022-09" db="EMBL/GenBank/DDBJ databases">
        <authorList>
            <person name="Palmer J.M."/>
        </authorList>
    </citation>
    <scope>NUCLEOTIDE SEQUENCE [LARGE SCALE GENOMIC DNA]</scope>
    <source>
        <strain evidence="6 7">DSM 7382</strain>
    </source>
</reference>
<dbReference type="GO" id="GO:1990131">
    <property type="term" value="C:Gtr1-Gtr2 GTPase complex"/>
    <property type="evidence" value="ECO:0007669"/>
    <property type="project" value="UniProtKB-UniRule"/>
</dbReference>
<proteinExistence type="inferred from homology"/>
<evidence type="ECO:0000313" key="6">
    <source>
        <dbReference type="EMBL" id="KAK7690537.1"/>
    </source>
</evidence>
<dbReference type="InterPro" id="IPR006762">
    <property type="entry name" value="Gtr1_RagA"/>
</dbReference>
<keyword evidence="3 4" id="KW-0342">GTP-binding</keyword>
<dbReference type="Gene3D" id="3.30.450.190">
    <property type="match status" value="1"/>
</dbReference>
<dbReference type="Gene3D" id="3.40.50.300">
    <property type="entry name" value="P-loop containing nucleotide triphosphate hydrolases"/>
    <property type="match status" value="1"/>
</dbReference>
<dbReference type="GO" id="GO:0003924">
    <property type="term" value="F:GTPase activity"/>
    <property type="evidence" value="ECO:0007669"/>
    <property type="project" value="UniProtKB-UniRule"/>
</dbReference>
<evidence type="ECO:0000256" key="4">
    <source>
        <dbReference type="RuleBase" id="RU367014"/>
    </source>
</evidence>
<organism evidence="6 7">
    <name type="scientific">Cerrena zonata</name>
    <dbReference type="NCBI Taxonomy" id="2478898"/>
    <lineage>
        <taxon>Eukaryota</taxon>
        <taxon>Fungi</taxon>
        <taxon>Dikarya</taxon>
        <taxon>Basidiomycota</taxon>
        <taxon>Agaricomycotina</taxon>
        <taxon>Agaricomycetes</taxon>
        <taxon>Polyporales</taxon>
        <taxon>Cerrenaceae</taxon>
        <taxon>Cerrena</taxon>
    </lineage>
</organism>
<evidence type="ECO:0000256" key="5">
    <source>
        <dbReference type="SAM" id="MobiDB-lite"/>
    </source>
</evidence>
<dbReference type="GO" id="GO:0000329">
    <property type="term" value="C:fungal-type vacuole membrane"/>
    <property type="evidence" value="ECO:0007669"/>
    <property type="project" value="TreeGrafter"/>
</dbReference>
<evidence type="ECO:0000256" key="3">
    <source>
        <dbReference type="ARBA" id="ARBA00023134"/>
    </source>
</evidence>